<dbReference type="PANTHER" id="PTHR44329:SF293">
    <property type="entry name" value="MITOGEN-ACTIVATED PROTEIN KINASE KINASE KINASE"/>
    <property type="match status" value="1"/>
</dbReference>
<dbReference type="GO" id="GO:0004674">
    <property type="term" value="F:protein serine/threonine kinase activity"/>
    <property type="evidence" value="ECO:0007669"/>
    <property type="project" value="TreeGrafter"/>
</dbReference>
<dbReference type="GO" id="GO:0005524">
    <property type="term" value="F:ATP binding"/>
    <property type="evidence" value="ECO:0007669"/>
    <property type="project" value="UniProtKB-UniRule"/>
</dbReference>
<dbReference type="InterPro" id="IPR051681">
    <property type="entry name" value="Ser/Thr_Kinases-Pseudokinases"/>
</dbReference>
<sequence length="650" mass="75062">MSDNIIMHDTDEWIKEAINKEHIKYYEYSEFSDFKEIGSGGFGKVYRANWKNLKCFALKSFFNLNKVTLKEIVCELKIQREVDYHDNIIRCHGITKFESAEYHGNNNYILVMEYADGGSLRNYLKENFINLTWDDKSIMAYQLSCAISCLHNEGIVHRDLHSGNILVHHKTIKLADFGLSKRIGMSSNLQSQLFGVIPYVDPKIFNRRRSSSDQATQIYSLNEKSDIYSIGVLLWEISNGQPPFYVEDEQYDVGLALEILQGLRETVVPGTPENYAKIYTECWDGEPDNRPTINQVVTWLNALIIKTDVIIENHQVKNKQELNEAISLSANNSEPRGELSQLMQNFEKMKIDTKKIDSFEISENLSTEKDFNMIVGEINDYIYKLKNKGNYNISELEKHFNNYNASLQEIYNWLLNNQISSNSIYLLGYFNYYGFVTNQNNKKAFNLFINASKKNHVLAQLFVGDCYFYGYGTLKNENLSFEYYKKVANENDAVGQLEIGYSFEKGIGIRKDLKKAFYWYEKAANNGNIIAMHNLGNCYKNGIGVIKDCNKAFELYKQSAEGKYSKGIASLGYCYDKGIGNKIDKQKAFKLYQIAANLGDEMAQYNIALMYQYGKGVTKDINKAIYWYEKSAKQRNKNAQNKLEKLQKRK</sequence>
<evidence type="ECO:0000313" key="3">
    <source>
        <dbReference type="Proteomes" id="UP000018888"/>
    </source>
</evidence>
<accession>A0A2H5S3Q9</accession>
<dbReference type="SUPFAM" id="SSF81901">
    <property type="entry name" value="HCP-like"/>
    <property type="match status" value="1"/>
</dbReference>
<feature type="binding site" evidence="1">
    <location>
        <position position="59"/>
    </location>
    <ligand>
        <name>ATP</name>
        <dbReference type="ChEBI" id="CHEBI:30616"/>
    </ligand>
</feature>
<evidence type="ECO:0000256" key="1">
    <source>
        <dbReference type="PROSITE-ProRule" id="PRU10141"/>
    </source>
</evidence>
<dbReference type="EMBL" id="AUPC02000007">
    <property type="protein sequence ID" value="POG81977.1"/>
    <property type="molecule type" value="Genomic_DNA"/>
</dbReference>
<dbReference type="InterPro" id="IPR011009">
    <property type="entry name" value="Kinase-like_dom_sf"/>
</dbReference>
<dbReference type="InterPro" id="IPR006597">
    <property type="entry name" value="Sel1-like"/>
</dbReference>
<dbReference type="PROSITE" id="PS50011">
    <property type="entry name" value="PROTEIN_KINASE_DOM"/>
    <property type="match status" value="1"/>
</dbReference>
<dbReference type="InterPro" id="IPR017441">
    <property type="entry name" value="Protein_kinase_ATP_BS"/>
</dbReference>
<dbReference type="InterPro" id="IPR011990">
    <property type="entry name" value="TPR-like_helical_dom_sf"/>
</dbReference>
<dbReference type="PRINTS" id="PR00109">
    <property type="entry name" value="TYRKINASE"/>
</dbReference>
<evidence type="ECO:0000313" key="2">
    <source>
        <dbReference type="EMBL" id="POG81977.1"/>
    </source>
</evidence>
<dbReference type="AlphaFoldDB" id="A0A2H5S3Q9"/>
<dbReference type="Gene3D" id="1.25.40.10">
    <property type="entry name" value="Tetratricopeptide repeat domain"/>
    <property type="match status" value="2"/>
</dbReference>
<dbReference type="Gene3D" id="1.10.510.10">
    <property type="entry name" value="Transferase(Phosphotransferase) domain 1"/>
    <property type="match status" value="1"/>
</dbReference>
<organism evidence="2 3">
    <name type="scientific">Rhizophagus irregularis (strain DAOM 181602 / DAOM 197198 / MUCL 43194)</name>
    <name type="common">Arbuscular mycorrhizal fungus</name>
    <name type="synonym">Glomus intraradices</name>
    <dbReference type="NCBI Taxonomy" id="747089"/>
    <lineage>
        <taxon>Eukaryota</taxon>
        <taxon>Fungi</taxon>
        <taxon>Fungi incertae sedis</taxon>
        <taxon>Mucoromycota</taxon>
        <taxon>Glomeromycotina</taxon>
        <taxon>Glomeromycetes</taxon>
        <taxon>Glomerales</taxon>
        <taxon>Glomeraceae</taxon>
        <taxon>Rhizophagus</taxon>
    </lineage>
</organism>
<dbReference type="VEuPathDB" id="FungiDB:RhiirFUN_007233"/>
<dbReference type="Pfam" id="PF08238">
    <property type="entry name" value="Sel1"/>
    <property type="match status" value="6"/>
</dbReference>
<keyword evidence="3" id="KW-1185">Reference proteome</keyword>
<keyword evidence="1" id="KW-0067">ATP-binding</keyword>
<reference evidence="2 3" key="2">
    <citation type="journal article" date="2018" name="New Phytol.">
        <title>High intraspecific genome diversity in the model arbuscular mycorrhizal symbiont Rhizophagus irregularis.</title>
        <authorList>
            <person name="Chen E.C.H."/>
            <person name="Morin E."/>
            <person name="Beaudet D."/>
            <person name="Noel J."/>
            <person name="Yildirir G."/>
            <person name="Ndikumana S."/>
            <person name="Charron P."/>
            <person name="St-Onge C."/>
            <person name="Giorgi J."/>
            <person name="Kruger M."/>
            <person name="Marton T."/>
            <person name="Ropars J."/>
            <person name="Grigoriev I.V."/>
            <person name="Hainaut M."/>
            <person name="Henrissat B."/>
            <person name="Roux C."/>
            <person name="Martin F."/>
            <person name="Corradi N."/>
        </authorList>
    </citation>
    <scope>NUCLEOTIDE SEQUENCE [LARGE SCALE GENOMIC DNA]</scope>
    <source>
        <strain evidence="2 3">DAOM 197198</strain>
    </source>
</reference>
<name>A0A2H5S3Q9_RHIID</name>
<keyword evidence="1" id="KW-0547">Nucleotide-binding</keyword>
<gene>
    <name evidence="2" type="ORF">GLOIN_2v1867709</name>
</gene>
<dbReference type="PROSITE" id="PS00107">
    <property type="entry name" value="PROTEIN_KINASE_ATP"/>
    <property type="match status" value="1"/>
</dbReference>
<dbReference type="InterPro" id="IPR001245">
    <property type="entry name" value="Ser-Thr/Tyr_kinase_cat_dom"/>
</dbReference>
<dbReference type="SMART" id="SM00671">
    <property type="entry name" value="SEL1"/>
    <property type="match status" value="6"/>
</dbReference>
<dbReference type="Proteomes" id="UP000018888">
    <property type="component" value="Unassembled WGS sequence"/>
</dbReference>
<proteinExistence type="predicted"/>
<dbReference type="SUPFAM" id="SSF56112">
    <property type="entry name" value="Protein kinase-like (PK-like)"/>
    <property type="match status" value="1"/>
</dbReference>
<dbReference type="Pfam" id="PF00069">
    <property type="entry name" value="Pkinase"/>
    <property type="match status" value="1"/>
</dbReference>
<protein>
    <submittedName>
        <fullName evidence="2">Kinase-like domain-containing protein</fullName>
    </submittedName>
</protein>
<reference evidence="2 3" key="1">
    <citation type="journal article" date="2013" name="Proc. Natl. Acad. Sci. U.S.A.">
        <title>Genome of an arbuscular mycorrhizal fungus provides insight into the oldest plant symbiosis.</title>
        <authorList>
            <person name="Tisserant E."/>
            <person name="Malbreil M."/>
            <person name="Kuo A."/>
            <person name="Kohler A."/>
            <person name="Symeonidi A."/>
            <person name="Balestrini R."/>
            <person name="Charron P."/>
            <person name="Duensing N."/>
            <person name="Frei Dit Frey N."/>
            <person name="Gianinazzi-Pearson V."/>
            <person name="Gilbert L.B."/>
            <person name="Handa Y."/>
            <person name="Herr J.R."/>
            <person name="Hijri M."/>
            <person name="Koul R."/>
            <person name="Kawaguchi M."/>
            <person name="Krajinski F."/>
            <person name="Lammers P.J."/>
            <person name="Masclaux F.G."/>
            <person name="Murat C."/>
            <person name="Morin E."/>
            <person name="Ndikumana S."/>
            <person name="Pagni M."/>
            <person name="Petitpierre D."/>
            <person name="Requena N."/>
            <person name="Rosikiewicz P."/>
            <person name="Riley R."/>
            <person name="Saito K."/>
            <person name="San Clemente H."/>
            <person name="Shapiro H."/>
            <person name="van Tuinen D."/>
            <person name="Becard G."/>
            <person name="Bonfante P."/>
            <person name="Paszkowski U."/>
            <person name="Shachar-Hill Y.Y."/>
            <person name="Tuskan G.A."/>
            <person name="Young P.W."/>
            <person name="Sanders I.R."/>
            <person name="Henrissat B."/>
            <person name="Rensing S.A."/>
            <person name="Grigoriev I.V."/>
            <person name="Corradi N."/>
            <person name="Roux C."/>
            <person name="Martin F."/>
        </authorList>
    </citation>
    <scope>NUCLEOTIDE SEQUENCE [LARGE SCALE GENOMIC DNA]</scope>
    <source>
        <strain evidence="2 3">DAOM 197198</strain>
    </source>
</reference>
<comment type="caution">
    <text evidence="2">The sequence shown here is derived from an EMBL/GenBank/DDBJ whole genome shotgun (WGS) entry which is preliminary data.</text>
</comment>
<dbReference type="PANTHER" id="PTHR44329">
    <property type="entry name" value="SERINE/THREONINE-PROTEIN KINASE TNNI3K-RELATED"/>
    <property type="match status" value="1"/>
</dbReference>
<dbReference type="InterPro" id="IPR000719">
    <property type="entry name" value="Prot_kinase_dom"/>
</dbReference>